<dbReference type="EMBL" id="QQNB01000003">
    <property type="protein sequence ID" value="RDE05004.1"/>
    <property type="molecule type" value="Genomic_DNA"/>
</dbReference>
<sequence>MLLLLIVLGASAGILASIVMDVFQALAARPFGIPGSSETATAAAADSASKVTTGKPVTQRRRQNAGRLVHYLTGIALGILYVHTVWMDPHVAIGFGVVFGIVVSVVLDDVLVPLFGWAPWPWATPLNVHAYSLASHAVFGAVLEASRRLIWHWLF</sequence>
<dbReference type="AlphaFoldDB" id="A0A369VRJ9"/>
<protein>
    <submittedName>
        <fullName evidence="2">DUF1440 domain-containing protein</fullName>
    </submittedName>
</protein>
<keyword evidence="1" id="KW-1133">Transmembrane helix</keyword>
<gene>
    <name evidence="2" type="ORF">DVW87_13235</name>
</gene>
<dbReference type="Pfam" id="PF07274">
    <property type="entry name" value="DUF1440"/>
    <property type="match status" value="1"/>
</dbReference>
<evidence type="ECO:0000313" key="2">
    <source>
        <dbReference type="EMBL" id="RDE05004.1"/>
    </source>
</evidence>
<evidence type="ECO:0000256" key="1">
    <source>
        <dbReference type="SAM" id="Phobius"/>
    </source>
</evidence>
<dbReference type="OrthoDB" id="67403at2"/>
<keyword evidence="1" id="KW-0812">Transmembrane</keyword>
<keyword evidence="1" id="KW-0472">Membrane</keyword>
<comment type="caution">
    <text evidence="2">The sequence shown here is derived from an EMBL/GenBank/DDBJ whole genome shotgun (WGS) entry which is preliminary data.</text>
</comment>
<evidence type="ECO:0000313" key="3">
    <source>
        <dbReference type="Proteomes" id="UP000253918"/>
    </source>
</evidence>
<organism evidence="2 3">
    <name type="scientific">Sphingomonas aracearum</name>
    <dbReference type="NCBI Taxonomy" id="2283317"/>
    <lineage>
        <taxon>Bacteria</taxon>
        <taxon>Pseudomonadati</taxon>
        <taxon>Pseudomonadota</taxon>
        <taxon>Alphaproteobacteria</taxon>
        <taxon>Sphingomonadales</taxon>
        <taxon>Sphingomonadaceae</taxon>
        <taxon>Sphingomonas</taxon>
    </lineage>
</organism>
<reference evidence="2 3" key="1">
    <citation type="submission" date="2018-07" db="EMBL/GenBank/DDBJ databases">
        <title>a novel species of Sphingomonas isolated from the rhizosphere soil of Araceae plant.</title>
        <authorList>
            <person name="Zhiyong W."/>
            <person name="Qinglan Z."/>
            <person name="Zhiwei F."/>
            <person name="Ding X."/>
            <person name="Gejiao W."/>
            <person name="Shixue Z."/>
        </authorList>
    </citation>
    <scope>NUCLEOTIDE SEQUENCE [LARGE SCALE GENOMIC DNA]</scope>
    <source>
        <strain evidence="2 3">WZY 27</strain>
    </source>
</reference>
<keyword evidence="3" id="KW-1185">Reference proteome</keyword>
<feature type="transmembrane region" description="Helical" evidence="1">
    <location>
        <begin position="68"/>
        <end position="86"/>
    </location>
</feature>
<feature type="transmembrane region" description="Helical" evidence="1">
    <location>
        <begin position="93"/>
        <end position="116"/>
    </location>
</feature>
<proteinExistence type="predicted"/>
<accession>A0A369VRJ9</accession>
<name>A0A369VRJ9_9SPHN</name>
<dbReference type="Proteomes" id="UP000253918">
    <property type="component" value="Unassembled WGS sequence"/>
</dbReference>
<dbReference type="InterPro" id="IPR009898">
    <property type="entry name" value="DUF1440"/>
</dbReference>